<dbReference type="Proteomes" id="UP001056120">
    <property type="component" value="Linkage Group LG12"/>
</dbReference>
<evidence type="ECO:0000313" key="1">
    <source>
        <dbReference type="EMBL" id="KAI3796921.1"/>
    </source>
</evidence>
<accession>A0ACB9HNN9</accession>
<gene>
    <name evidence="1" type="ORF">L1987_39608</name>
</gene>
<organism evidence="1 2">
    <name type="scientific">Smallanthus sonchifolius</name>
    <dbReference type="NCBI Taxonomy" id="185202"/>
    <lineage>
        <taxon>Eukaryota</taxon>
        <taxon>Viridiplantae</taxon>
        <taxon>Streptophyta</taxon>
        <taxon>Embryophyta</taxon>
        <taxon>Tracheophyta</taxon>
        <taxon>Spermatophyta</taxon>
        <taxon>Magnoliopsida</taxon>
        <taxon>eudicotyledons</taxon>
        <taxon>Gunneridae</taxon>
        <taxon>Pentapetalae</taxon>
        <taxon>asterids</taxon>
        <taxon>campanulids</taxon>
        <taxon>Asterales</taxon>
        <taxon>Asteraceae</taxon>
        <taxon>Asteroideae</taxon>
        <taxon>Heliantheae alliance</taxon>
        <taxon>Millerieae</taxon>
        <taxon>Smallanthus</taxon>
    </lineage>
</organism>
<dbReference type="EMBL" id="CM042029">
    <property type="protein sequence ID" value="KAI3796921.1"/>
    <property type="molecule type" value="Genomic_DNA"/>
</dbReference>
<sequence>MTAAANSRLRHWVATGRREGGREGVSFVVRLMDNLLGLLRIRVKRGINLVVRDFRSSDPYCVFKMGEQRLKTHIIYGELNPEWDEDLTLSIEDPDLPIELLVFDHDTFTRDDEMGDADFDIQPFLEALKMHLDPHTVPNGTILKRVEPSRSNCLSEESCVTWKDDQVVQNMLLRLRNVESGEIELELHWIDIPGDHHI</sequence>
<keyword evidence="2" id="KW-1185">Reference proteome</keyword>
<reference evidence="1 2" key="2">
    <citation type="journal article" date="2022" name="Mol. Ecol. Resour.">
        <title>The genomes of chicory, endive, great burdock and yacon provide insights into Asteraceae paleo-polyploidization history and plant inulin production.</title>
        <authorList>
            <person name="Fan W."/>
            <person name="Wang S."/>
            <person name="Wang H."/>
            <person name="Wang A."/>
            <person name="Jiang F."/>
            <person name="Liu H."/>
            <person name="Zhao H."/>
            <person name="Xu D."/>
            <person name="Zhang Y."/>
        </authorList>
    </citation>
    <scope>NUCLEOTIDE SEQUENCE [LARGE SCALE GENOMIC DNA]</scope>
    <source>
        <strain evidence="2">cv. Yunnan</strain>
        <tissue evidence="1">Leaves</tissue>
    </source>
</reference>
<proteinExistence type="predicted"/>
<evidence type="ECO:0000313" key="2">
    <source>
        <dbReference type="Proteomes" id="UP001056120"/>
    </source>
</evidence>
<name>A0ACB9HNN9_9ASTR</name>
<comment type="caution">
    <text evidence="1">The sequence shown here is derived from an EMBL/GenBank/DDBJ whole genome shotgun (WGS) entry which is preliminary data.</text>
</comment>
<protein>
    <submittedName>
        <fullName evidence="1">Uncharacterized protein</fullName>
    </submittedName>
</protein>
<reference evidence="2" key="1">
    <citation type="journal article" date="2022" name="Mol. Ecol. Resour.">
        <title>The genomes of chicory, endive, great burdock and yacon provide insights into Asteraceae palaeo-polyploidization history and plant inulin production.</title>
        <authorList>
            <person name="Fan W."/>
            <person name="Wang S."/>
            <person name="Wang H."/>
            <person name="Wang A."/>
            <person name="Jiang F."/>
            <person name="Liu H."/>
            <person name="Zhao H."/>
            <person name="Xu D."/>
            <person name="Zhang Y."/>
        </authorList>
    </citation>
    <scope>NUCLEOTIDE SEQUENCE [LARGE SCALE GENOMIC DNA]</scope>
    <source>
        <strain evidence="2">cv. Yunnan</strain>
    </source>
</reference>